<keyword evidence="2" id="KW-1185">Reference proteome</keyword>
<name>A0A4U5NWS3_STECR</name>
<dbReference type="Proteomes" id="UP000298663">
    <property type="component" value="Unassembled WGS sequence"/>
</dbReference>
<sequence length="70" mass="7995">MEPCLEIAERPVGFALFVSKTNRSFLATVLEMTPLGEFQTCLHPPVWPALFFESPCIYRFSIAADIYRLI</sequence>
<dbReference type="AlphaFoldDB" id="A0A4U5NWS3"/>
<accession>A0A4U5NWS3</accession>
<dbReference type="EMBL" id="AZBU02000003">
    <property type="protein sequence ID" value="TKR88047.1"/>
    <property type="molecule type" value="Genomic_DNA"/>
</dbReference>
<evidence type="ECO:0000313" key="1">
    <source>
        <dbReference type="EMBL" id="TKR88047.1"/>
    </source>
</evidence>
<proteinExistence type="predicted"/>
<evidence type="ECO:0000313" key="2">
    <source>
        <dbReference type="Proteomes" id="UP000298663"/>
    </source>
</evidence>
<reference evidence="1 2" key="2">
    <citation type="journal article" date="2019" name="G3 (Bethesda)">
        <title>Hybrid Assembly of the Genome of the Entomopathogenic Nematode Steinernema carpocapsae Identifies the X-Chromosome.</title>
        <authorList>
            <person name="Serra L."/>
            <person name="Macchietto M."/>
            <person name="Macias-Munoz A."/>
            <person name="McGill C.J."/>
            <person name="Rodriguez I.M."/>
            <person name="Rodriguez B."/>
            <person name="Murad R."/>
            <person name="Mortazavi A."/>
        </authorList>
    </citation>
    <scope>NUCLEOTIDE SEQUENCE [LARGE SCALE GENOMIC DNA]</scope>
    <source>
        <strain evidence="1 2">ALL</strain>
    </source>
</reference>
<gene>
    <name evidence="1" type="ORF">L596_012348</name>
</gene>
<reference evidence="1 2" key="1">
    <citation type="journal article" date="2015" name="Genome Biol.">
        <title>Comparative genomics of Steinernema reveals deeply conserved gene regulatory networks.</title>
        <authorList>
            <person name="Dillman A.R."/>
            <person name="Macchietto M."/>
            <person name="Porter C.F."/>
            <person name="Rogers A."/>
            <person name="Williams B."/>
            <person name="Antoshechkin I."/>
            <person name="Lee M.M."/>
            <person name="Goodwin Z."/>
            <person name="Lu X."/>
            <person name="Lewis E.E."/>
            <person name="Goodrich-Blair H."/>
            <person name="Stock S.P."/>
            <person name="Adams B.J."/>
            <person name="Sternberg P.W."/>
            <person name="Mortazavi A."/>
        </authorList>
    </citation>
    <scope>NUCLEOTIDE SEQUENCE [LARGE SCALE GENOMIC DNA]</scope>
    <source>
        <strain evidence="1 2">ALL</strain>
    </source>
</reference>
<comment type="caution">
    <text evidence="1">The sequence shown here is derived from an EMBL/GenBank/DDBJ whole genome shotgun (WGS) entry which is preliminary data.</text>
</comment>
<organism evidence="1 2">
    <name type="scientific">Steinernema carpocapsae</name>
    <name type="common">Entomopathogenic nematode</name>
    <dbReference type="NCBI Taxonomy" id="34508"/>
    <lineage>
        <taxon>Eukaryota</taxon>
        <taxon>Metazoa</taxon>
        <taxon>Ecdysozoa</taxon>
        <taxon>Nematoda</taxon>
        <taxon>Chromadorea</taxon>
        <taxon>Rhabditida</taxon>
        <taxon>Tylenchina</taxon>
        <taxon>Panagrolaimomorpha</taxon>
        <taxon>Strongyloidoidea</taxon>
        <taxon>Steinernematidae</taxon>
        <taxon>Steinernema</taxon>
    </lineage>
</organism>
<protein>
    <submittedName>
        <fullName evidence="1">Uncharacterized protein</fullName>
    </submittedName>
</protein>